<comment type="caution">
    <text evidence="2">The sequence shown here is derived from an EMBL/GenBank/DDBJ whole genome shotgun (WGS) entry which is preliminary data.</text>
</comment>
<evidence type="ECO:0000313" key="3">
    <source>
        <dbReference type="Proteomes" id="UP000237000"/>
    </source>
</evidence>
<keyword evidence="1" id="KW-1133">Transmembrane helix</keyword>
<evidence type="ECO:0000313" key="2">
    <source>
        <dbReference type="EMBL" id="PON83765.1"/>
    </source>
</evidence>
<feature type="non-terminal residue" evidence="2">
    <location>
        <position position="1"/>
    </location>
</feature>
<dbReference type="AlphaFoldDB" id="A0A2P5EDZ4"/>
<organism evidence="2 3">
    <name type="scientific">Trema orientale</name>
    <name type="common">Charcoal tree</name>
    <name type="synonym">Celtis orientalis</name>
    <dbReference type="NCBI Taxonomy" id="63057"/>
    <lineage>
        <taxon>Eukaryota</taxon>
        <taxon>Viridiplantae</taxon>
        <taxon>Streptophyta</taxon>
        <taxon>Embryophyta</taxon>
        <taxon>Tracheophyta</taxon>
        <taxon>Spermatophyta</taxon>
        <taxon>Magnoliopsida</taxon>
        <taxon>eudicotyledons</taxon>
        <taxon>Gunneridae</taxon>
        <taxon>Pentapetalae</taxon>
        <taxon>rosids</taxon>
        <taxon>fabids</taxon>
        <taxon>Rosales</taxon>
        <taxon>Cannabaceae</taxon>
        <taxon>Trema</taxon>
    </lineage>
</organism>
<dbReference type="Proteomes" id="UP000237000">
    <property type="component" value="Unassembled WGS sequence"/>
</dbReference>
<dbReference type="EMBL" id="JXTC01000173">
    <property type="protein sequence ID" value="PON83765.1"/>
    <property type="molecule type" value="Genomic_DNA"/>
</dbReference>
<dbReference type="InParanoid" id="A0A2P5EDZ4"/>
<feature type="transmembrane region" description="Helical" evidence="1">
    <location>
        <begin position="85"/>
        <end position="104"/>
    </location>
</feature>
<name>A0A2P5EDZ4_TREOI</name>
<evidence type="ECO:0000256" key="1">
    <source>
        <dbReference type="SAM" id="Phobius"/>
    </source>
</evidence>
<proteinExistence type="predicted"/>
<keyword evidence="1" id="KW-0472">Membrane</keyword>
<accession>A0A2P5EDZ4</accession>
<keyword evidence="3" id="KW-1185">Reference proteome</keyword>
<reference evidence="3" key="1">
    <citation type="submission" date="2016-06" db="EMBL/GenBank/DDBJ databases">
        <title>Parallel loss of symbiosis genes in relatives of nitrogen-fixing non-legume Parasponia.</title>
        <authorList>
            <person name="Van Velzen R."/>
            <person name="Holmer R."/>
            <person name="Bu F."/>
            <person name="Rutten L."/>
            <person name="Van Zeijl A."/>
            <person name="Liu W."/>
            <person name="Santuari L."/>
            <person name="Cao Q."/>
            <person name="Sharma T."/>
            <person name="Shen D."/>
            <person name="Roswanjaya Y."/>
            <person name="Wardhani T."/>
            <person name="Kalhor M.S."/>
            <person name="Jansen J."/>
            <person name="Van den Hoogen J."/>
            <person name="Gungor B."/>
            <person name="Hartog M."/>
            <person name="Hontelez J."/>
            <person name="Verver J."/>
            <person name="Yang W.-C."/>
            <person name="Schijlen E."/>
            <person name="Repin R."/>
            <person name="Schilthuizen M."/>
            <person name="Schranz E."/>
            <person name="Heidstra R."/>
            <person name="Miyata K."/>
            <person name="Fedorova E."/>
            <person name="Kohlen W."/>
            <person name="Bisseling T."/>
            <person name="Smit S."/>
            <person name="Geurts R."/>
        </authorList>
    </citation>
    <scope>NUCLEOTIDE SEQUENCE [LARGE SCALE GENOMIC DNA]</scope>
    <source>
        <strain evidence="3">cv. RG33-2</strain>
    </source>
</reference>
<sequence>APEPSLLVRRDIHPRILLDQLVVKLNLSREDISRLNNVEQADDDISFYDDGHIFVNEEDDFILSYEESNDSDNEFDDLDYDDDDVASSIILFVQLILLSIYSLLDVK</sequence>
<gene>
    <name evidence="2" type="ORF">TorRG33x02_204320</name>
</gene>
<protein>
    <submittedName>
        <fullName evidence="2">Uncharacterized protein</fullName>
    </submittedName>
</protein>
<keyword evidence="1" id="KW-0812">Transmembrane</keyword>